<dbReference type="RefSeq" id="WP_136462192.1">
    <property type="nucleotide sequence ID" value="NZ_SRKY01000002.1"/>
</dbReference>
<keyword evidence="4" id="KW-0456">Lyase</keyword>
<dbReference type="EMBL" id="SRKY01000002">
    <property type="protein sequence ID" value="THH36598.1"/>
    <property type="molecule type" value="Genomic_DNA"/>
</dbReference>
<dbReference type="PANTHER" id="PTHR30502">
    <property type="entry name" value="2-KETO-3-DEOXY-L-RHAMNONATE ALDOLASE"/>
    <property type="match status" value="1"/>
</dbReference>
<dbReference type="SUPFAM" id="SSF51621">
    <property type="entry name" value="Phosphoenolpyruvate/pyruvate domain"/>
    <property type="match status" value="1"/>
</dbReference>
<evidence type="ECO:0000256" key="3">
    <source>
        <dbReference type="ARBA" id="ARBA00022723"/>
    </source>
</evidence>
<dbReference type="Proteomes" id="UP000306602">
    <property type="component" value="Unassembled WGS sequence"/>
</dbReference>
<dbReference type="InterPro" id="IPR015813">
    <property type="entry name" value="Pyrv/PenolPyrv_kinase-like_dom"/>
</dbReference>
<proteinExistence type="inferred from homology"/>
<dbReference type="FunFam" id="3.20.20.60:FF:000004">
    <property type="entry name" value="5-keto-4-deoxy-D-glucarate aldolase"/>
    <property type="match status" value="1"/>
</dbReference>
<dbReference type="InterPro" id="IPR050251">
    <property type="entry name" value="HpcH-HpaI_aldolase"/>
</dbReference>
<dbReference type="GO" id="GO:0005737">
    <property type="term" value="C:cytoplasm"/>
    <property type="evidence" value="ECO:0007669"/>
    <property type="project" value="TreeGrafter"/>
</dbReference>
<dbReference type="AlphaFoldDB" id="A0A4S4NEP8"/>
<protein>
    <recommendedName>
        <fullName evidence="7">Hydroxypyruvate/pyruvate aldolase</fullName>
    </recommendedName>
</protein>
<gene>
    <name evidence="9" type="ORF">E4Z66_06515</name>
</gene>
<evidence type="ECO:0000256" key="6">
    <source>
        <dbReference type="ARBA" id="ARBA00045074"/>
    </source>
</evidence>
<dbReference type="Pfam" id="PF03328">
    <property type="entry name" value="HpcH_HpaI"/>
    <property type="match status" value="1"/>
</dbReference>
<dbReference type="OrthoDB" id="9802624at2"/>
<evidence type="ECO:0000256" key="5">
    <source>
        <dbReference type="ARBA" id="ARBA00023317"/>
    </source>
</evidence>
<keyword evidence="10" id="KW-1185">Reference proteome</keyword>
<organism evidence="9 10">
    <name type="scientific">Aliishimia ponticola</name>
    <dbReference type="NCBI Taxonomy" id="2499833"/>
    <lineage>
        <taxon>Bacteria</taxon>
        <taxon>Pseudomonadati</taxon>
        <taxon>Pseudomonadota</taxon>
        <taxon>Alphaproteobacteria</taxon>
        <taxon>Rhodobacterales</taxon>
        <taxon>Paracoccaceae</taxon>
        <taxon>Aliishimia</taxon>
    </lineage>
</organism>
<evidence type="ECO:0000256" key="7">
    <source>
        <dbReference type="ARBA" id="ARBA00068169"/>
    </source>
</evidence>
<evidence type="ECO:0000256" key="4">
    <source>
        <dbReference type="ARBA" id="ARBA00023239"/>
    </source>
</evidence>
<evidence type="ECO:0000259" key="8">
    <source>
        <dbReference type="Pfam" id="PF03328"/>
    </source>
</evidence>
<evidence type="ECO:0000256" key="1">
    <source>
        <dbReference type="ARBA" id="ARBA00001968"/>
    </source>
</evidence>
<sequence>MPAPINPFKAALKEGRVVYGCWMGLAAHNAAEIVGTAGFDWLVIDNEHSPNDLRSTRDSLMALKGSDSHAVVRVPVGEPWIIKQMLDAGAQTIIVPMVESAEQAEMLVKAMRYPPHGIRGVGYSMTRSSMFSQIADYGTTADDQVCLIVQVENRAGLAALDDILAVDGIDGVFIGPADLGADLGFMGDLMNPQVVSVIIDAIARIAASDKAAGILTTNEEMIEKARDAGAQFIAVGLDVLILAGAVRELAAKYKA</sequence>
<dbReference type="PANTHER" id="PTHR30502:SF4">
    <property type="entry name" value="5-KETO-4-DEOXY-D-GLUCARATE ALDOLASE"/>
    <property type="match status" value="1"/>
</dbReference>
<dbReference type="Gene3D" id="3.20.20.60">
    <property type="entry name" value="Phosphoenolpyruvate-binding domains"/>
    <property type="match status" value="1"/>
</dbReference>
<keyword evidence="5" id="KW-0670">Pyruvate</keyword>
<accession>A0A4S4NEP8</accession>
<keyword evidence="3" id="KW-0479">Metal-binding</keyword>
<evidence type="ECO:0000256" key="2">
    <source>
        <dbReference type="ARBA" id="ARBA00005568"/>
    </source>
</evidence>
<feature type="domain" description="HpcH/HpaI aldolase/citrate lyase" evidence="8">
    <location>
        <begin position="19"/>
        <end position="241"/>
    </location>
</feature>
<name>A0A4S4NEP8_9RHOB</name>
<dbReference type="GO" id="GO:0016832">
    <property type="term" value="F:aldehyde-lyase activity"/>
    <property type="evidence" value="ECO:0007669"/>
    <property type="project" value="UniProtKB-ARBA"/>
</dbReference>
<reference evidence="9 10" key="1">
    <citation type="submission" date="2019-04" db="EMBL/GenBank/DDBJ databases">
        <title>Shimia ponticola sp. nov., isolated from seawater.</title>
        <authorList>
            <person name="Kim Y.-O."/>
            <person name="Yoon J.-H."/>
        </authorList>
    </citation>
    <scope>NUCLEOTIDE SEQUENCE [LARGE SCALE GENOMIC DNA]</scope>
    <source>
        <strain evidence="9 10">MYP11</strain>
    </source>
</reference>
<comment type="catalytic activity">
    <reaction evidence="6">
        <text>D-glyceraldehyde + pyruvate = 2-dehydro-3-deoxy-L-galactonate</text>
        <dbReference type="Rhea" id="RHEA:80055"/>
        <dbReference type="ChEBI" id="CHEBI:15361"/>
        <dbReference type="ChEBI" id="CHEBI:17378"/>
        <dbReference type="ChEBI" id="CHEBI:75545"/>
    </reaction>
</comment>
<dbReference type="InterPro" id="IPR040442">
    <property type="entry name" value="Pyrv_kinase-like_dom_sf"/>
</dbReference>
<evidence type="ECO:0000313" key="10">
    <source>
        <dbReference type="Proteomes" id="UP000306602"/>
    </source>
</evidence>
<dbReference type="InterPro" id="IPR005000">
    <property type="entry name" value="Aldolase/citrate-lyase_domain"/>
</dbReference>
<comment type="similarity">
    <text evidence="2">Belongs to the HpcH/HpaI aldolase family.</text>
</comment>
<dbReference type="GO" id="GO:0046872">
    <property type="term" value="F:metal ion binding"/>
    <property type="evidence" value="ECO:0007669"/>
    <property type="project" value="UniProtKB-KW"/>
</dbReference>
<comment type="caution">
    <text evidence="9">The sequence shown here is derived from an EMBL/GenBank/DDBJ whole genome shotgun (WGS) entry which is preliminary data.</text>
</comment>
<evidence type="ECO:0000313" key="9">
    <source>
        <dbReference type="EMBL" id="THH36598.1"/>
    </source>
</evidence>
<comment type="cofactor">
    <cofactor evidence="1">
        <name>a divalent metal cation</name>
        <dbReference type="ChEBI" id="CHEBI:60240"/>
    </cofactor>
</comment>